<feature type="compositionally biased region" description="Polar residues" evidence="1">
    <location>
        <begin position="503"/>
        <end position="532"/>
    </location>
</feature>
<name>S3CW80_GLAL2</name>
<evidence type="ECO:0000256" key="1">
    <source>
        <dbReference type="SAM" id="MobiDB-lite"/>
    </source>
</evidence>
<dbReference type="GeneID" id="19459407"/>
<organism evidence="2 3">
    <name type="scientific">Glarea lozoyensis (strain ATCC 20868 / MF5171)</name>
    <dbReference type="NCBI Taxonomy" id="1116229"/>
    <lineage>
        <taxon>Eukaryota</taxon>
        <taxon>Fungi</taxon>
        <taxon>Dikarya</taxon>
        <taxon>Ascomycota</taxon>
        <taxon>Pezizomycotina</taxon>
        <taxon>Leotiomycetes</taxon>
        <taxon>Helotiales</taxon>
        <taxon>Helotiaceae</taxon>
        <taxon>Glarea</taxon>
    </lineage>
</organism>
<dbReference type="AlphaFoldDB" id="S3CW80"/>
<protein>
    <submittedName>
        <fullName evidence="2">Uncharacterized protein</fullName>
    </submittedName>
</protein>
<dbReference type="HOGENOM" id="CLU_340405_0_0_1"/>
<dbReference type="EMBL" id="KE145367">
    <property type="protein sequence ID" value="EPE29189.1"/>
    <property type="molecule type" value="Genomic_DNA"/>
</dbReference>
<keyword evidence="3" id="KW-1185">Reference proteome</keyword>
<proteinExistence type="predicted"/>
<dbReference type="RefSeq" id="XP_008083298.1">
    <property type="nucleotide sequence ID" value="XM_008085107.1"/>
</dbReference>
<dbReference type="CDD" id="cd19757">
    <property type="entry name" value="Bbox1"/>
    <property type="match status" value="1"/>
</dbReference>
<feature type="region of interest" description="Disordered" evidence="1">
    <location>
        <begin position="224"/>
        <end position="427"/>
    </location>
</feature>
<feature type="compositionally biased region" description="Polar residues" evidence="1">
    <location>
        <begin position="381"/>
        <end position="405"/>
    </location>
</feature>
<evidence type="ECO:0000313" key="3">
    <source>
        <dbReference type="Proteomes" id="UP000016922"/>
    </source>
</evidence>
<feature type="compositionally biased region" description="Acidic residues" evidence="1">
    <location>
        <begin position="224"/>
        <end position="239"/>
    </location>
</feature>
<feature type="compositionally biased region" description="Basic and acidic residues" evidence="1">
    <location>
        <begin position="683"/>
        <end position="693"/>
    </location>
</feature>
<evidence type="ECO:0000313" key="2">
    <source>
        <dbReference type="EMBL" id="EPE29189.1"/>
    </source>
</evidence>
<feature type="region of interest" description="Disordered" evidence="1">
    <location>
        <begin position="501"/>
        <end position="532"/>
    </location>
</feature>
<dbReference type="KEGG" id="glz:GLAREA_00349"/>
<feature type="compositionally biased region" description="Basic and acidic residues" evidence="1">
    <location>
        <begin position="616"/>
        <end position="625"/>
    </location>
</feature>
<feature type="region of interest" description="Disordered" evidence="1">
    <location>
        <begin position="616"/>
        <end position="768"/>
    </location>
</feature>
<dbReference type="Proteomes" id="UP000016922">
    <property type="component" value="Unassembled WGS sequence"/>
</dbReference>
<feature type="compositionally biased region" description="Basic and acidic residues" evidence="1">
    <location>
        <begin position="701"/>
        <end position="720"/>
    </location>
</feature>
<gene>
    <name evidence="2" type="ORF">GLAREA_00349</name>
</gene>
<feature type="compositionally biased region" description="Acidic residues" evidence="1">
    <location>
        <begin position="274"/>
        <end position="285"/>
    </location>
</feature>
<reference evidence="2 3" key="1">
    <citation type="journal article" date="2013" name="BMC Genomics">
        <title>Genomics-driven discovery of the pneumocandin biosynthetic gene cluster in the fungus Glarea lozoyensis.</title>
        <authorList>
            <person name="Chen L."/>
            <person name="Yue Q."/>
            <person name="Zhang X."/>
            <person name="Xiang M."/>
            <person name="Wang C."/>
            <person name="Li S."/>
            <person name="Che Y."/>
            <person name="Ortiz-Lopez F.J."/>
            <person name="Bills G.F."/>
            <person name="Liu X."/>
            <person name="An Z."/>
        </authorList>
    </citation>
    <scope>NUCLEOTIDE SEQUENCE [LARGE SCALE GENOMIC DNA]</scope>
    <source>
        <strain evidence="3">ATCC 20868 / MF5171</strain>
    </source>
</reference>
<feature type="compositionally biased region" description="Basic residues" evidence="1">
    <location>
        <begin position="251"/>
        <end position="260"/>
    </location>
</feature>
<feature type="compositionally biased region" description="Polar residues" evidence="1">
    <location>
        <begin position="725"/>
        <end position="752"/>
    </location>
</feature>
<sequence length="834" mass="92679">MAARIVGNEVKSIIEFFRLSSLTSFRSNNFRDHSSSVQQISMDEFDDLVPCVSFEQHEAAEKAAQAAVTSKNSKRKPSTANPPPTDLLPATSRIKYVLPPDLIPPKLFDFYSLYDSDGEEYKDSHTTEKEEFDQLRGDSGTHATFDPVTIHTTNCDRCNVRVETGDVQYRCTKCSQQMCQDCAEIWYEDGIHEPDLENLVWVRNIKGKKRRKTSKLSDCFVVDDDEEDENDDEESDDDTASLVSQETNNHRRDKRPKRLVKANSEGLSVPDGSVQDESDHDETNDSDVSYFMPSRSASPTSPNETAPETLAGPQSVSIISKSNRLEPTHNESQSTAGLNSIKESKRKNPKLQRITSENFDDDAGSSEDDGVQPDGKIGELNSFSLQNPNSADRPSLPLSHTTTANAPVPSVESLEQRSVALPTGSESQNIQHLQIDNQTQQNDQTIKKRKRDAGFQRLHRQGGNDLALGENLLNETARVPGSAPVVSMTAGLGVRIGREARTSHNLAQRSQPTEQPLSLTTASPAERNSLSAPPQHLASIVTTRPAAIPSQESSFHKYNAKVGLNRHAGAETSEQLKNGFFTRPSKGKSLQGIFAKSLDQWSPEELRARAAELERERMENEKLEQSQRQNEVEDEDQELFVGGGPATKRVRREEGLEPGNEQDNMELDNSSRPPMFTTLGEGSKMEDRVRAMGDYDGSESEADHGELAEDERGGEERRIGELASGSKTQSGHTNMMDTTQARDTSGSPSHLSHPNELELSPSAQPYPFARNSRITHHKLRDAVEREEFIAYHRNPMVQMYLAEGRNEEAMQLWESIWGVMGVVREEEMVEGGSA</sequence>
<feature type="region of interest" description="Disordered" evidence="1">
    <location>
        <begin position="66"/>
        <end position="89"/>
    </location>
</feature>
<accession>S3CW80</accession>
<feature type="compositionally biased region" description="Acidic residues" evidence="1">
    <location>
        <begin position="358"/>
        <end position="371"/>
    </location>
</feature>
<feature type="compositionally biased region" description="Polar residues" evidence="1">
    <location>
        <begin position="295"/>
        <end position="322"/>
    </location>
</feature>